<sequence length="227" mass="22319">MNKHVRRTIATIGTATVLVGGGAAVASSAHADTGVPVLEAIKQCESGGDYTAQNPSSSASGAYQFLTSTWQSLNASQGYATAASAPASVQDAAALELYQAQGTSPWAASSSCWSKASGSSTATNASTGSTGSSSTTTNASTATNASSGSSSTATGTSASDSSSSSRTSTSTKADERGSGHAASRASRSDATDPARHAAAAHRAPVKQDARAGAQHAHGGEVQQDCAR</sequence>
<evidence type="ECO:0000313" key="7">
    <source>
        <dbReference type="Proteomes" id="UP001528912"/>
    </source>
</evidence>
<reference evidence="6 7" key="1">
    <citation type="submission" date="2023-03" db="EMBL/GenBank/DDBJ databases">
        <title>YIM 133296 draft genome.</title>
        <authorList>
            <person name="Xiong L."/>
        </authorList>
    </citation>
    <scope>NUCLEOTIDE SEQUENCE [LARGE SCALE GENOMIC DNA]</scope>
    <source>
        <strain evidence="6 7">YIM 133296</strain>
    </source>
</reference>
<feature type="compositionally biased region" description="Low complexity" evidence="3">
    <location>
        <begin position="117"/>
        <end position="171"/>
    </location>
</feature>
<feature type="compositionally biased region" description="Basic and acidic residues" evidence="3">
    <location>
        <begin position="186"/>
        <end position="195"/>
    </location>
</feature>
<keyword evidence="4" id="KW-0732">Signal</keyword>
<evidence type="ECO:0000256" key="2">
    <source>
        <dbReference type="ARBA" id="ARBA00022801"/>
    </source>
</evidence>
<dbReference type="RefSeq" id="WP_277192777.1">
    <property type="nucleotide sequence ID" value="NZ_JAROAV010000033.1"/>
</dbReference>
<name>A0ABT6C957_9MICO</name>
<protein>
    <submittedName>
        <fullName evidence="6">Transglycosylase family protein</fullName>
    </submittedName>
</protein>
<feature type="chain" id="PRO_5046822787" evidence="4">
    <location>
        <begin position="32"/>
        <end position="227"/>
    </location>
</feature>
<dbReference type="EMBL" id="JAROAV010000033">
    <property type="protein sequence ID" value="MDF8265454.1"/>
    <property type="molecule type" value="Genomic_DNA"/>
</dbReference>
<accession>A0ABT6C957</accession>
<keyword evidence="2" id="KW-0378">Hydrolase</keyword>
<feature type="domain" description="Resuscitation-promoting factor core lysozyme-like" evidence="5">
    <location>
        <begin position="38"/>
        <end position="108"/>
    </location>
</feature>
<dbReference type="Pfam" id="PF06737">
    <property type="entry name" value="Transglycosylas"/>
    <property type="match status" value="1"/>
</dbReference>
<dbReference type="InterPro" id="IPR010618">
    <property type="entry name" value="RPF"/>
</dbReference>
<feature type="region of interest" description="Disordered" evidence="3">
    <location>
        <begin position="117"/>
        <end position="227"/>
    </location>
</feature>
<evidence type="ECO:0000256" key="4">
    <source>
        <dbReference type="SAM" id="SignalP"/>
    </source>
</evidence>
<evidence type="ECO:0000313" key="6">
    <source>
        <dbReference type="EMBL" id="MDF8265454.1"/>
    </source>
</evidence>
<evidence type="ECO:0000259" key="5">
    <source>
        <dbReference type="Pfam" id="PF06737"/>
    </source>
</evidence>
<organism evidence="6 7">
    <name type="scientific">Luteipulveratus flavus</name>
    <dbReference type="NCBI Taxonomy" id="3031728"/>
    <lineage>
        <taxon>Bacteria</taxon>
        <taxon>Bacillati</taxon>
        <taxon>Actinomycetota</taxon>
        <taxon>Actinomycetes</taxon>
        <taxon>Micrococcales</taxon>
        <taxon>Dermacoccaceae</taxon>
        <taxon>Luteipulveratus</taxon>
    </lineage>
</organism>
<dbReference type="Gene3D" id="1.10.530.10">
    <property type="match status" value="1"/>
</dbReference>
<dbReference type="InterPro" id="IPR023346">
    <property type="entry name" value="Lysozyme-like_dom_sf"/>
</dbReference>
<proteinExistence type="inferred from homology"/>
<evidence type="ECO:0000256" key="1">
    <source>
        <dbReference type="ARBA" id="ARBA00010830"/>
    </source>
</evidence>
<gene>
    <name evidence="6" type="ORF">P4R38_14490</name>
</gene>
<dbReference type="SUPFAM" id="SSF53955">
    <property type="entry name" value="Lysozyme-like"/>
    <property type="match status" value="1"/>
</dbReference>
<keyword evidence="7" id="KW-1185">Reference proteome</keyword>
<dbReference type="Proteomes" id="UP001528912">
    <property type="component" value="Unassembled WGS sequence"/>
</dbReference>
<evidence type="ECO:0000256" key="3">
    <source>
        <dbReference type="SAM" id="MobiDB-lite"/>
    </source>
</evidence>
<feature type="signal peptide" evidence="4">
    <location>
        <begin position="1"/>
        <end position="31"/>
    </location>
</feature>
<comment type="caution">
    <text evidence="6">The sequence shown here is derived from an EMBL/GenBank/DDBJ whole genome shotgun (WGS) entry which is preliminary data.</text>
</comment>
<comment type="similarity">
    <text evidence="1">Belongs to the transglycosylase family. Rpf subfamily.</text>
</comment>